<dbReference type="Proteomes" id="UP000254869">
    <property type="component" value="Unassembled WGS sequence"/>
</dbReference>
<dbReference type="InterPro" id="IPR035093">
    <property type="entry name" value="RelE/ParE_toxin_dom_sf"/>
</dbReference>
<dbReference type="GO" id="GO:0016787">
    <property type="term" value="F:hydrolase activity"/>
    <property type="evidence" value="ECO:0007669"/>
    <property type="project" value="UniProtKB-KW"/>
</dbReference>
<sequence length="89" mass="10088">MADRKLTFTAQGWRSYEGWLARDRAILKATNKLIDAALADPFAGVGKPEPLRHQLAGHWSRRITQEHRLIYYVTDAEIVIVQVGGHYDG</sequence>
<evidence type="ECO:0000256" key="4">
    <source>
        <dbReference type="ARBA" id="ARBA00022759"/>
    </source>
</evidence>
<dbReference type="PANTHER" id="PTHR38039:SF1">
    <property type="entry name" value="TOXIN YOEB"/>
    <property type="match status" value="1"/>
</dbReference>
<gene>
    <name evidence="8" type="ORF">DFR76_10756</name>
</gene>
<keyword evidence="2" id="KW-1277">Toxin-antitoxin system</keyword>
<dbReference type="GO" id="GO:0006401">
    <property type="term" value="P:RNA catabolic process"/>
    <property type="evidence" value="ECO:0007669"/>
    <property type="project" value="InterPro"/>
</dbReference>
<dbReference type="RefSeq" id="WP_067996634.1">
    <property type="nucleotide sequence ID" value="NZ_QQBC01000007.1"/>
</dbReference>
<dbReference type="EMBL" id="QQBC01000007">
    <property type="protein sequence ID" value="RDI64681.1"/>
    <property type="molecule type" value="Genomic_DNA"/>
</dbReference>
<organism evidence="8 9">
    <name type="scientific">Nocardia pseudobrasiliensis</name>
    <dbReference type="NCBI Taxonomy" id="45979"/>
    <lineage>
        <taxon>Bacteria</taxon>
        <taxon>Bacillati</taxon>
        <taxon>Actinomycetota</taxon>
        <taxon>Actinomycetes</taxon>
        <taxon>Mycobacteriales</taxon>
        <taxon>Nocardiaceae</taxon>
        <taxon>Nocardia</taxon>
    </lineage>
</organism>
<dbReference type="STRING" id="1210086.GCA_001613105_02519"/>
<comment type="similarity">
    <text evidence="1">Belongs to the YoeB family.</text>
</comment>
<evidence type="ECO:0000313" key="9">
    <source>
        <dbReference type="Proteomes" id="UP000254869"/>
    </source>
</evidence>
<dbReference type="PANTHER" id="PTHR38039">
    <property type="entry name" value="TOXIN YOEB"/>
    <property type="match status" value="1"/>
</dbReference>
<dbReference type="InterPro" id="IPR009614">
    <property type="entry name" value="YoeB_toxin"/>
</dbReference>
<name>A0A370I3H7_9NOCA</name>
<keyword evidence="3" id="KW-0540">Nuclease</keyword>
<evidence type="ECO:0000256" key="7">
    <source>
        <dbReference type="ARBA" id="ARBA00050056"/>
    </source>
</evidence>
<protein>
    <recommendedName>
        <fullName evidence="7">Endoribonuclease YoeB</fullName>
    </recommendedName>
    <alternativeName>
        <fullName evidence="6">Putative mRNA interferase YoeB</fullName>
    </alternativeName>
</protein>
<dbReference type="AlphaFoldDB" id="A0A370I3H7"/>
<keyword evidence="4" id="KW-0255">Endonuclease</keyword>
<dbReference type="Pfam" id="PF06769">
    <property type="entry name" value="YoeB_toxin"/>
    <property type="match status" value="1"/>
</dbReference>
<evidence type="ECO:0000256" key="2">
    <source>
        <dbReference type="ARBA" id="ARBA00022649"/>
    </source>
</evidence>
<evidence type="ECO:0000313" key="8">
    <source>
        <dbReference type="EMBL" id="RDI64681.1"/>
    </source>
</evidence>
<proteinExistence type="inferred from homology"/>
<dbReference type="GO" id="GO:0004519">
    <property type="term" value="F:endonuclease activity"/>
    <property type="evidence" value="ECO:0007669"/>
    <property type="project" value="UniProtKB-KW"/>
</dbReference>
<evidence type="ECO:0000256" key="5">
    <source>
        <dbReference type="ARBA" id="ARBA00022801"/>
    </source>
</evidence>
<accession>A0A370I3H7</accession>
<keyword evidence="5" id="KW-0378">Hydrolase</keyword>
<dbReference type="Gene3D" id="3.30.2310.20">
    <property type="entry name" value="RelE-like"/>
    <property type="match status" value="1"/>
</dbReference>
<dbReference type="SUPFAM" id="SSF143011">
    <property type="entry name" value="RelE-like"/>
    <property type="match status" value="1"/>
</dbReference>
<dbReference type="GO" id="GO:0045892">
    <property type="term" value="P:negative regulation of DNA-templated transcription"/>
    <property type="evidence" value="ECO:0007669"/>
    <property type="project" value="TreeGrafter"/>
</dbReference>
<evidence type="ECO:0000256" key="3">
    <source>
        <dbReference type="ARBA" id="ARBA00022722"/>
    </source>
</evidence>
<reference evidence="8 9" key="1">
    <citation type="submission" date="2018-07" db="EMBL/GenBank/DDBJ databases">
        <title>Genomic Encyclopedia of Type Strains, Phase IV (KMG-IV): sequencing the most valuable type-strain genomes for metagenomic binning, comparative biology and taxonomic classification.</title>
        <authorList>
            <person name="Goeker M."/>
        </authorList>
    </citation>
    <scope>NUCLEOTIDE SEQUENCE [LARGE SCALE GENOMIC DNA]</scope>
    <source>
        <strain evidence="8 9">DSM 44290</strain>
    </source>
</reference>
<dbReference type="NCBIfam" id="TIGR02116">
    <property type="entry name" value="toxin_Txe_YoeB"/>
    <property type="match status" value="1"/>
</dbReference>
<evidence type="ECO:0000256" key="1">
    <source>
        <dbReference type="ARBA" id="ARBA00008172"/>
    </source>
</evidence>
<evidence type="ECO:0000256" key="6">
    <source>
        <dbReference type="ARBA" id="ARBA00030388"/>
    </source>
</evidence>
<keyword evidence="9" id="KW-1185">Reference proteome</keyword>
<comment type="caution">
    <text evidence="8">The sequence shown here is derived from an EMBL/GenBank/DDBJ whole genome shotgun (WGS) entry which is preliminary data.</text>
</comment>